<sequence>MTDPKNPSASNNPSTKKSLDNPPAGTSTSAKPITGAGQSAGQNSGQSSGQSSGKAASHTPSSSAQGGATADKGLTRDTAKQAVSDAAEEAKSHASNLADKARDEARTLAGDAKSMAHDRAESYKNTAANEAGKVADALRKASDDLRDGSPQERAVSEIAAGLAGVADTIRDRDISDLITDATDFARRNPAAFLGGAALLGFAASRFAKASGSNSDGTGYQSRRTASQGYQVPARTEIH</sequence>
<dbReference type="Proteomes" id="UP000187266">
    <property type="component" value="Chromosome"/>
</dbReference>
<accession>A0A2M9DCG5</accession>
<dbReference type="STRING" id="1267768.BV394_12440"/>
<feature type="region of interest" description="Disordered" evidence="1">
    <location>
        <begin position="208"/>
        <end position="238"/>
    </location>
</feature>
<evidence type="ECO:0000313" key="3">
    <source>
        <dbReference type="Proteomes" id="UP000187266"/>
    </source>
</evidence>
<feature type="compositionally biased region" description="Polar residues" evidence="1">
    <location>
        <begin position="210"/>
        <end position="229"/>
    </location>
</feature>
<dbReference type="RefSeq" id="WP_076980454.1">
    <property type="nucleotide sequence ID" value="NZ_CP019124.1"/>
</dbReference>
<protein>
    <submittedName>
        <fullName evidence="2">Uncharacterized protein</fullName>
    </submittedName>
</protein>
<evidence type="ECO:0000256" key="1">
    <source>
        <dbReference type="SAM" id="MobiDB-lite"/>
    </source>
</evidence>
<proteinExistence type="predicted"/>
<organism evidence="2 3">
    <name type="scientific">Brevirhabdus pacifica</name>
    <dbReference type="NCBI Taxonomy" id="1267768"/>
    <lineage>
        <taxon>Bacteria</taxon>
        <taxon>Pseudomonadati</taxon>
        <taxon>Pseudomonadota</taxon>
        <taxon>Alphaproteobacteria</taxon>
        <taxon>Rhodobacterales</taxon>
        <taxon>Paracoccaceae</taxon>
        <taxon>Brevirhabdus</taxon>
    </lineage>
</organism>
<dbReference type="EMBL" id="CP019124">
    <property type="protein sequence ID" value="APX90436.1"/>
    <property type="molecule type" value="Genomic_DNA"/>
</dbReference>
<gene>
    <name evidence="2" type="ORF">BV394_12440</name>
</gene>
<dbReference type="AlphaFoldDB" id="A0A1U7DKC2"/>
<name>A0A1U7DKC2_9RHOB</name>
<evidence type="ECO:0000313" key="2">
    <source>
        <dbReference type="EMBL" id="APX90436.1"/>
    </source>
</evidence>
<keyword evidence="3" id="KW-1185">Reference proteome</keyword>
<feature type="compositionally biased region" description="Low complexity" evidence="1">
    <location>
        <begin position="35"/>
        <end position="57"/>
    </location>
</feature>
<dbReference type="OrthoDB" id="7744082at2"/>
<accession>A0A1U7DKC2</accession>
<feature type="compositionally biased region" description="Polar residues" evidence="1">
    <location>
        <begin position="1"/>
        <end position="16"/>
    </location>
</feature>
<feature type="region of interest" description="Disordered" evidence="1">
    <location>
        <begin position="1"/>
        <end position="134"/>
    </location>
</feature>
<reference evidence="2 3" key="1">
    <citation type="submission" date="2017-01" db="EMBL/GenBank/DDBJ databases">
        <title>Genomic analysis of Xuhuaishuia manganoxidans DY6-4.</title>
        <authorList>
            <person name="Wang X."/>
        </authorList>
    </citation>
    <scope>NUCLEOTIDE SEQUENCE [LARGE SCALE GENOMIC DNA]</scope>
    <source>
        <strain evidence="2 3">DY6-4</strain>
    </source>
</reference>